<protein>
    <recommendedName>
        <fullName evidence="3">MalT-like TPR region domain-containing protein</fullName>
    </recommendedName>
</protein>
<reference evidence="1" key="4">
    <citation type="submission" date="2019-03" db="UniProtKB">
        <authorList>
            <consortium name="EnsemblPlants"/>
        </authorList>
    </citation>
    <scope>IDENTIFICATION</scope>
</reference>
<dbReference type="AlphaFoldDB" id="A0A453KLX0"/>
<reference evidence="1" key="3">
    <citation type="journal article" date="2017" name="Nature">
        <title>Genome sequence of the progenitor of the wheat D genome Aegilops tauschii.</title>
        <authorList>
            <person name="Luo M.C."/>
            <person name="Gu Y.Q."/>
            <person name="Puiu D."/>
            <person name="Wang H."/>
            <person name="Twardziok S.O."/>
            <person name="Deal K.R."/>
            <person name="Huo N."/>
            <person name="Zhu T."/>
            <person name="Wang L."/>
            <person name="Wang Y."/>
            <person name="McGuire P.E."/>
            <person name="Liu S."/>
            <person name="Long H."/>
            <person name="Ramasamy R.K."/>
            <person name="Rodriguez J.C."/>
            <person name="Van S.L."/>
            <person name="Yuan L."/>
            <person name="Wang Z."/>
            <person name="Xia Z."/>
            <person name="Xiao L."/>
            <person name="Anderson O.D."/>
            <person name="Ouyang S."/>
            <person name="Liang Y."/>
            <person name="Zimin A.V."/>
            <person name="Pertea G."/>
            <person name="Qi P."/>
            <person name="Bennetzen J.L."/>
            <person name="Dai X."/>
            <person name="Dawson M.W."/>
            <person name="Muller H.G."/>
            <person name="Kugler K."/>
            <person name="Rivarola-Duarte L."/>
            <person name="Spannagl M."/>
            <person name="Mayer K.F.X."/>
            <person name="Lu F.H."/>
            <person name="Bevan M.W."/>
            <person name="Leroy P."/>
            <person name="Li P."/>
            <person name="You F.M."/>
            <person name="Sun Q."/>
            <person name="Liu Z."/>
            <person name="Lyons E."/>
            <person name="Wicker T."/>
            <person name="Salzberg S.L."/>
            <person name="Devos K.M."/>
            <person name="Dvorak J."/>
        </authorList>
    </citation>
    <scope>NUCLEOTIDE SEQUENCE [LARGE SCALE GENOMIC DNA]</scope>
    <source>
        <strain evidence="1">cv. AL8/78</strain>
    </source>
</reference>
<reference evidence="2" key="1">
    <citation type="journal article" date="2014" name="Science">
        <title>Ancient hybridizations among the ancestral genomes of bread wheat.</title>
        <authorList>
            <consortium name="International Wheat Genome Sequencing Consortium,"/>
            <person name="Marcussen T."/>
            <person name="Sandve S.R."/>
            <person name="Heier L."/>
            <person name="Spannagl M."/>
            <person name="Pfeifer M."/>
            <person name="Jakobsen K.S."/>
            <person name="Wulff B.B."/>
            <person name="Steuernagel B."/>
            <person name="Mayer K.F."/>
            <person name="Olsen O.A."/>
        </authorList>
    </citation>
    <scope>NUCLEOTIDE SEQUENCE [LARGE SCALE GENOMIC DNA]</scope>
    <source>
        <strain evidence="2">cv. AL8/78</strain>
    </source>
</reference>
<evidence type="ECO:0008006" key="3">
    <source>
        <dbReference type="Google" id="ProtNLM"/>
    </source>
</evidence>
<dbReference type="PANTHER" id="PTHR47689">
    <property type="entry name" value="TETRATRICOPEPTIDE REPEAT (TPR)-LIKE SUPERFAMILY PROTEIN"/>
    <property type="match status" value="1"/>
</dbReference>
<name>A0A453KLX0_AEGTS</name>
<evidence type="ECO:0000313" key="2">
    <source>
        <dbReference type="Proteomes" id="UP000015105"/>
    </source>
</evidence>
<sequence length="75" mass="8296">MITVSNGECAPIKHGSFSCKQGKLDEAEKLFKAALQEAKEAFGLRDPHAASALNNLVCVTVDYELKIEITFYFPF</sequence>
<evidence type="ECO:0000313" key="1">
    <source>
        <dbReference type="EnsemblPlants" id="AET5Gv20456900.15"/>
    </source>
</evidence>
<dbReference type="Gramene" id="AET5Gv20456900.15">
    <property type="protein sequence ID" value="AET5Gv20456900.15"/>
    <property type="gene ID" value="AET5Gv20456900"/>
</dbReference>
<dbReference type="InterPro" id="IPR011990">
    <property type="entry name" value="TPR-like_helical_dom_sf"/>
</dbReference>
<dbReference type="Gene3D" id="1.25.40.10">
    <property type="entry name" value="Tetratricopeptide repeat domain"/>
    <property type="match status" value="1"/>
</dbReference>
<dbReference type="Proteomes" id="UP000015105">
    <property type="component" value="Chromosome 5D"/>
</dbReference>
<dbReference type="EnsemblPlants" id="AET5Gv20456900.15">
    <property type="protein sequence ID" value="AET5Gv20456900.15"/>
    <property type="gene ID" value="AET5Gv20456900"/>
</dbReference>
<proteinExistence type="predicted"/>
<accession>A0A453KLX0</accession>
<dbReference type="PANTHER" id="PTHR47689:SF2">
    <property type="entry name" value="TETRATRICOPEPTIDE REPEAT (TPR)-LIKE SUPERFAMILY PROTEIN"/>
    <property type="match status" value="1"/>
</dbReference>
<dbReference type="Pfam" id="PF13424">
    <property type="entry name" value="TPR_12"/>
    <property type="match status" value="1"/>
</dbReference>
<organism evidence="1 2">
    <name type="scientific">Aegilops tauschii subsp. strangulata</name>
    <name type="common">Goatgrass</name>
    <dbReference type="NCBI Taxonomy" id="200361"/>
    <lineage>
        <taxon>Eukaryota</taxon>
        <taxon>Viridiplantae</taxon>
        <taxon>Streptophyta</taxon>
        <taxon>Embryophyta</taxon>
        <taxon>Tracheophyta</taxon>
        <taxon>Spermatophyta</taxon>
        <taxon>Magnoliopsida</taxon>
        <taxon>Liliopsida</taxon>
        <taxon>Poales</taxon>
        <taxon>Poaceae</taxon>
        <taxon>BOP clade</taxon>
        <taxon>Pooideae</taxon>
        <taxon>Triticodae</taxon>
        <taxon>Triticeae</taxon>
        <taxon>Triticinae</taxon>
        <taxon>Aegilops</taxon>
    </lineage>
</organism>
<reference evidence="2" key="2">
    <citation type="journal article" date="2017" name="Nat. Plants">
        <title>The Aegilops tauschii genome reveals multiple impacts of transposons.</title>
        <authorList>
            <person name="Zhao G."/>
            <person name="Zou C."/>
            <person name="Li K."/>
            <person name="Wang K."/>
            <person name="Li T."/>
            <person name="Gao L."/>
            <person name="Zhang X."/>
            <person name="Wang H."/>
            <person name="Yang Z."/>
            <person name="Liu X."/>
            <person name="Jiang W."/>
            <person name="Mao L."/>
            <person name="Kong X."/>
            <person name="Jiao Y."/>
            <person name="Jia J."/>
        </authorList>
    </citation>
    <scope>NUCLEOTIDE SEQUENCE [LARGE SCALE GENOMIC DNA]</scope>
    <source>
        <strain evidence="2">cv. AL8/78</strain>
    </source>
</reference>
<reference evidence="1" key="5">
    <citation type="journal article" date="2021" name="G3 (Bethesda)">
        <title>Aegilops tauschii genome assembly Aet v5.0 features greater sequence contiguity and improved annotation.</title>
        <authorList>
            <person name="Wang L."/>
            <person name="Zhu T."/>
            <person name="Rodriguez J.C."/>
            <person name="Deal K.R."/>
            <person name="Dubcovsky J."/>
            <person name="McGuire P.E."/>
            <person name="Lux T."/>
            <person name="Spannagl M."/>
            <person name="Mayer K.F.X."/>
            <person name="Baldrich P."/>
            <person name="Meyers B.C."/>
            <person name="Huo N."/>
            <person name="Gu Y.Q."/>
            <person name="Zhou H."/>
            <person name="Devos K.M."/>
            <person name="Bennetzen J.L."/>
            <person name="Unver T."/>
            <person name="Budak H."/>
            <person name="Gulick P.J."/>
            <person name="Galiba G."/>
            <person name="Kalapos B."/>
            <person name="Nelson D.R."/>
            <person name="Li P."/>
            <person name="You F.M."/>
            <person name="Luo M.C."/>
            <person name="Dvorak J."/>
        </authorList>
    </citation>
    <scope>NUCLEOTIDE SEQUENCE [LARGE SCALE GENOMIC DNA]</scope>
    <source>
        <strain evidence="1">cv. AL8/78</strain>
    </source>
</reference>
<keyword evidence="2" id="KW-1185">Reference proteome</keyword>